<evidence type="ECO:0000256" key="8">
    <source>
        <dbReference type="ARBA" id="ARBA00047899"/>
    </source>
</evidence>
<accession>A0ABQ8SQ39</accession>
<feature type="region of interest" description="Disordered" evidence="10">
    <location>
        <begin position="194"/>
        <end position="216"/>
    </location>
</feature>
<protein>
    <recommendedName>
        <fullName evidence="1">non-specific serine/threonine protein kinase</fullName>
        <ecNumber evidence="1">2.7.11.1</ecNumber>
    </recommendedName>
</protein>
<keyword evidence="4" id="KW-0547">Nucleotide-binding</keyword>
<evidence type="ECO:0000256" key="1">
    <source>
        <dbReference type="ARBA" id="ARBA00012513"/>
    </source>
</evidence>
<keyword evidence="13" id="KW-1185">Reference proteome</keyword>
<sequence length="569" mass="66152">MSQLVLLIIYHLKFCGQWRMDKGDMDQNVIGGLLVCVCMKCCMGNTLLCRVLVETYGKIMNHKNCFDFPSDPGYEVSQEAKDLMKRLICSSEFRLGQNGIEDFKNHPWFADLDWEGIRDSVAPYKPEVSSPTDTSNFDVDDTDIRTSDAVPPTANSAFTALHLPFVGFTFTQGRELKRLQQLEDENQRLASSLSELKRMSQSHTGTSPTTETGNGMRRLQDEVNNLMKRNHELESLLKQQQQQPLDLKREIMAVDAESSQKVKEMEKVIRLLKQEKEEALKDKLDAQEKLKLQDKELKDALSQRKLAMAEYTEVTDRLSELRQQKQKLSRQVRDKEEELEVAMQKIDSLRHDIRKAEKLRRELEARVEEAMAETGKERKLRERSEEYCKQMEEETEKLRQRNLVVGTDSSVANQSHASQEIVRLKAEVEKLEVQYNERLAQQQSRYNLELASLRDQLQEAEGIVMLWRGRCSKLHAQVQLAKDKLDAARLEDLTDSEETIAELKRRHEREKLLMLEDNKKLMMDLEALTESVGRIQGERRQLEDEYEELRSKKDAIAQWEAQISEIIQW</sequence>
<gene>
    <name evidence="12" type="ORF">ANN_18930</name>
</gene>
<keyword evidence="2" id="KW-0723">Serine/threonine-protein kinase</keyword>
<comment type="catalytic activity">
    <reaction evidence="8">
        <text>L-threonyl-[protein] + ATP = O-phospho-L-threonyl-[protein] + ADP + H(+)</text>
        <dbReference type="Rhea" id="RHEA:46608"/>
        <dbReference type="Rhea" id="RHEA-COMP:11060"/>
        <dbReference type="Rhea" id="RHEA-COMP:11605"/>
        <dbReference type="ChEBI" id="CHEBI:15378"/>
        <dbReference type="ChEBI" id="CHEBI:30013"/>
        <dbReference type="ChEBI" id="CHEBI:30616"/>
        <dbReference type="ChEBI" id="CHEBI:61977"/>
        <dbReference type="ChEBI" id="CHEBI:456216"/>
        <dbReference type="EC" id="2.7.11.1"/>
    </reaction>
</comment>
<evidence type="ECO:0000259" key="11">
    <source>
        <dbReference type="PROSITE" id="PS51285"/>
    </source>
</evidence>
<dbReference type="Pfam" id="PF15796">
    <property type="entry name" value="KELK"/>
    <property type="match status" value="1"/>
</dbReference>
<evidence type="ECO:0000256" key="5">
    <source>
        <dbReference type="ARBA" id="ARBA00022777"/>
    </source>
</evidence>
<reference evidence="12 13" key="1">
    <citation type="journal article" date="2022" name="Allergy">
        <title>Genome assembly and annotation of Periplaneta americana reveal a comprehensive cockroach allergen profile.</title>
        <authorList>
            <person name="Wang L."/>
            <person name="Xiong Q."/>
            <person name="Saelim N."/>
            <person name="Wang L."/>
            <person name="Nong W."/>
            <person name="Wan A.T."/>
            <person name="Shi M."/>
            <person name="Liu X."/>
            <person name="Cao Q."/>
            <person name="Hui J.H.L."/>
            <person name="Sookrung N."/>
            <person name="Leung T.F."/>
            <person name="Tungtrongchitr A."/>
            <person name="Tsui S.K.W."/>
        </authorList>
    </citation>
    <scope>NUCLEOTIDE SEQUENCE [LARGE SCALE GENOMIC DNA]</scope>
    <source>
        <strain evidence="12">PWHHKU_190912</strain>
    </source>
</reference>
<dbReference type="EMBL" id="JAJSOF020000023">
    <property type="protein sequence ID" value="KAJ4436299.1"/>
    <property type="molecule type" value="Genomic_DNA"/>
</dbReference>
<evidence type="ECO:0000256" key="3">
    <source>
        <dbReference type="ARBA" id="ARBA00022679"/>
    </source>
</evidence>
<dbReference type="InterPro" id="IPR011009">
    <property type="entry name" value="Kinase-like_dom_sf"/>
</dbReference>
<evidence type="ECO:0000256" key="2">
    <source>
        <dbReference type="ARBA" id="ARBA00022527"/>
    </source>
</evidence>
<evidence type="ECO:0000256" key="4">
    <source>
        <dbReference type="ARBA" id="ARBA00022741"/>
    </source>
</evidence>
<dbReference type="Proteomes" id="UP001148838">
    <property type="component" value="Unassembled WGS sequence"/>
</dbReference>
<organism evidence="12 13">
    <name type="scientific">Periplaneta americana</name>
    <name type="common">American cockroach</name>
    <name type="synonym">Blatta americana</name>
    <dbReference type="NCBI Taxonomy" id="6978"/>
    <lineage>
        <taxon>Eukaryota</taxon>
        <taxon>Metazoa</taxon>
        <taxon>Ecdysozoa</taxon>
        <taxon>Arthropoda</taxon>
        <taxon>Hexapoda</taxon>
        <taxon>Insecta</taxon>
        <taxon>Pterygota</taxon>
        <taxon>Neoptera</taxon>
        <taxon>Polyneoptera</taxon>
        <taxon>Dictyoptera</taxon>
        <taxon>Blattodea</taxon>
        <taxon>Blattoidea</taxon>
        <taxon>Blattidae</taxon>
        <taxon>Blattinae</taxon>
        <taxon>Periplaneta</taxon>
    </lineage>
</organism>
<dbReference type="SMART" id="SM00133">
    <property type="entry name" value="S_TK_X"/>
    <property type="match status" value="1"/>
</dbReference>
<dbReference type="InterPro" id="IPR031597">
    <property type="entry name" value="KELK"/>
</dbReference>
<name>A0ABQ8SQ39_PERAM</name>
<keyword evidence="6" id="KW-0067">ATP-binding</keyword>
<dbReference type="Pfam" id="PF00433">
    <property type="entry name" value="Pkinase_C"/>
    <property type="match status" value="1"/>
</dbReference>
<keyword evidence="7" id="KW-0175">Coiled coil</keyword>
<dbReference type="EC" id="2.7.11.1" evidence="1"/>
<keyword evidence="5" id="KW-0418">Kinase</keyword>
<evidence type="ECO:0000256" key="7">
    <source>
        <dbReference type="ARBA" id="ARBA00023054"/>
    </source>
</evidence>
<evidence type="ECO:0000256" key="9">
    <source>
        <dbReference type="ARBA" id="ARBA00048679"/>
    </source>
</evidence>
<keyword evidence="3" id="KW-0808">Transferase</keyword>
<proteinExistence type="predicted"/>
<feature type="domain" description="AGC-kinase C-terminal" evidence="11">
    <location>
        <begin position="110"/>
        <end position="180"/>
    </location>
</feature>
<comment type="caution">
    <text evidence="12">The sequence shown here is derived from an EMBL/GenBank/DDBJ whole genome shotgun (WGS) entry which is preliminary data.</text>
</comment>
<dbReference type="PANTHER" id="PTHR22988:SF66">
    <property type="entry name" value="SERINE_THREONINE-PROTEIN KINASE GENGHIS KHAN"/>
    <property type="match status" value="1"/>
</dbReference>
<dbReference type="InterPro" id="IPR000961">
    <property type="entry name" value="AGC-kinase_C"/>
</dbReference>
<comment type="catalytic activity">
    <reaction evidence="9">
        <text>L-seryl-[protein] + ATP = O-phospho-L-seryl-[protein] + ADP + H(+)</text>
        <dbReference type="Rhea" id="RHEA:17989"/>
        <dbReference type="Rhea" id="RHEA-COMP:9863"/>
        <dbReference type="Rhea" id="RHEA-COMP:11604"/>
        <dbReference type="ChEBI" id="CHEBI:15378"/>
        <dbReference type="ChEBI" id="CHEBI:29999"/>
        <dbReference type="ChEBI" id="CHEBI:30616"/>
        <dbReference type="ChEBI" id="CHEBI:83421"/>
        <dbReference type="ChEBI" id="CHEBI:456216"/>
        <dbReference type="EC" id="2.7.11.1"/>
    </reaction>
</comment>
<dbReference type="SUPFAM" id="SSF56112">
    <property type="entry name" value="Protein kinase-like (PK-like)"/>
    <property type="match status" value="1"/>
</dbReference>
<evidence type="ECO:0000256" key="10">
    <source>
        <dbReference type="SAM" id="MobiDB-lite"/>
    </source>
</evidence>
<dbReference type="PROSITE" id="PS51285">
    <property type="entry name" value="AGC_KINASE_CTER"/>
    <property type="match status" value="1"/>
</dbReference>
<dbReference type="InterPro" id="IPR050839">
    <property type="entry name" value="Rho-assoc_Ser/Thr_Kinase"/>
</dbReference>
<evidence type="ECO:0000313" key="12">
    <source>
        <dbReference type="EMBL" id="KAJ4436299.1"/>
    </source>
</evidence>
<evidence type="ECO:0000256" key="6">
    <source>
        <dbReference type="ARBA" id="ARBA00022840"/>
    </source>
</evidence>
<dbReference type="Gene3D" id="1.10.510.10">
    <property type="entry name" value="Transferase(Phosphotransferase) domain 1"/>
    <property type="match status" value="1"/>
</dbReference>
<dbReference type="InterPro" id="IPR017892">
    <property type="entry name" value="Pkinase_C"/>
</dbReference>
<feature type="compositionally biased region" description="Polar residues" evidence="10">
    <location>
        <begin position="194"/>
        <end position="213"/>
    </location>
</feature>
<dbReference type="PANTHER" id="PTHR22988">
    <property type="entry name" value="MYOTONIC DYSTROPHY S/T KINASE-RELATED"/>
    <property type="match status" value="1"/>
</dbReference>
<dbReference type="Gene3D" id="3.30.200.20">
    <property type="entry name" value="Phosphorylase Kinase, domain 1"/>
    <property type="match status" value="1"/>
</dbReference>
<evidence type="ECO:0000313" key="13">
    <source>
        <dbReference type="Proteomes" id="UP001148838"/>
    </source>
</evidence>